<dbReference type="PROSITE" id="PS50290">
    <property type="entry name" value="PI3_4_KINASE_3"/>
    <property type="match status" value="1"/>
</dbReference>
<dbReference type="InterPro" id="IPR016024">
    <property type="entry name" value="ARM-type_fold"/>
</dbReference>
<dbReference type="Gene3D" id="1.25.40.70">
    <property type="entry name" value="Phosphatidylinositol 3-kinase, accessory domain (PIK)"/>
    <property type="match status" value="1"/>
</dbReference>
<dbReference type="Gene3D" id="3.60.10.10">
    <property type="entry name" value="Endonuclease/exonuclease/phosphatase"/>
    <property type="match status" value="1"/>
</dbReference>
<dbReference type="InterPro" id="IPR035448">
    <property type="entry name" value="PI3Kc"/>
</dbReference>
<evidence type="ECO:0000259" key="6">
    <source>
        <dbReference type="PROSITE" id="PS51545"/>
    </source>
</evidence>
<dbReference type="InterPro" id="IPR000403">
    <property type="entry name" value="PI3/4_kinase_cat_dom"/>
</dbReference>
<keyword evidence="2" id="KW-0418">Kinase</keyword>
<dbReference type="GO" id="GO:0005942">
    <property type="term" value="C:phosphatidylinositol 3-kinase complex"/>
    <property type="evidence" value="ECO:0007669"/>
    <property type="project" value="TreeGrafter"/>
</dbReference>
<feature type="domain" description="PIK helical" evidence="6">
    <location>
        <begin position="714"/>
        <end position="889"/>
    </location>
</feature>
<gene>
    <name evidence="7" type="ORF">CTAYLR_008024</name>
</gene>
<sequence>MVRALVVSHNMDGLAWEDLWFEGEDHDVIVVALQASSFLSSSSQEGLADPERGDLELRLSRHLESSSFRAAGYRRFNALRVFLFARQNVSVEIEASRSARLCDFYGFLFVLFRVFDSSVAVVCAHLPPGEGHAAERSAMLCDALRHLDADDDRLILVGDLGFALSSVRPFGVARTKSRDAAREAVLEAARRSDWKTLAALDELDAERRLGACLYGFECAPCDQGPPSSRGGGRGVPSYSCRVFWRGLFRHPGKRSLEPWVLPPVSEAPYLPLRVSLVLPDRRCFRPEKKRVVALVLSDLFARRFDGNFVGQRVEVTPLVASAEEDEEEEKKKGKPTTTNLDFGFHPSSVEAALRTAKHRTSVQTVGKWDGEAIVTKGSGGAAAAARVGDAVAKFPAVVAEDGPFCLPLASYGRVVGELSGTVRVVVVVDDERRELYRARERELSERTLERYHDRELSKRALERYHDRELSERKLELSPTFLRSIPFFKDLSEEQLAKAHAALGVRHFADGERIITEGEEATEFHVVVSGRVRVEVGGAMVAVLSAGDYFGERGILLNEPRASTCTATRGPVACWTLEREAFDDVFGDIDVRDTLDSYEHDAAEPSIANLESFALRCAEAPCYEVATPEMPFSEALKATLAAACTDAELLWHAAEGATDVCVVDNRVVAAVRGGTREEVRAIAAVFRERLDEVRVFLSSGGGGVPTTEPPPPLVVAAAASSSRRRPGLLEDLVKKDVLYELSDDDKRLLWARRRELPPTALPKLLLSVAWDRDEMRAEAYELLARWPLVAPLEALQLLSPRFPDARVRAYAVRCLDALHDADLAAAALQLAQAVKFEASHDTALTRWLLKRALRTPSVCGHALYWALATENDDPTHRCRVLRDVYIRTCGDYRTSLGHQRTLVTKLAKICDRVKTMRGSDDDRTAVLRSELGRLVLPRTFQLPLSPFMVCRGLHVPECKVMGSAKKPLWLTFHNASRDDPPHVVIFKSGDDLRQDQLTLQLLRSMEALWKDAGLDLKMSPYGCVATAKNQGFIEVVQRSKTLATITRGGDRRRLGTLKWTRKYKAASQAYYGNHSLLTWLTKECCEEEEKVAASSSPRSENFRHAGLRASFASFVRHKTTTAAPKTIVGEDPHVPCYHDSLPRPWKSKPSEMDNPLHLGKPLVVALDNFARSLAGYCVATYVLGIGDRHNDNIMLTTDGRLFHIDFGHFLGNFKEKLGIKRETAPFVLTPHFEYVLGGHRAGANFRLFEEMAAKAFFVLRHNQDLIMTLLVLMVDCGIPELSTIDDVAWVHRSLMVDQPDDATALYAFMDLIEESLNCKRTRTMHAIHSFVHTA</sequence>
<dbReference type="InterPro" id="IPR036940">
    <property type="entry name" value="PI3/4_kinase_cat_sf"/>
</dbReference>
<dbReference type="GO" id="GO:0016477">
    <property type="term" value="P:cell migration"/>
    <property type="evidence" value="ECO:0007669"/>
    <property type="project" value="TreeGrafter"/>
</dbReference>
<protein>
    <recommendedName>
        <fullName evidence="9">Phosphatidylinositol 3-kinase</fullName>
    </recommendedName>
</protein>
<dbReference type="InterPro" id="IPR015433">
    <property type="entry name" value="PI3/4_kinase"/>
</dbReference>
<dbReference type="SMART" id="SM00146">
    <property type="entry name" value="PI3Kc"/>
    <property type="match status" value="1"/>
</dbReference>
<dbReference type="PROSITE" id="PS00915">
    <property type="entry name" value="PI3_4_KINASE_1"/>
    <property type="match status" value="1"/>
</dbReference>
<feature type="domain" description="Cyclic nucleotide-binding" evidence="4">
    <location>
        <begin position="486"/>
        <end position="586"/>
    </location>
</feature>
<evidence type="ECO:0000313" key="7">
    <source>
        <dbReference type="EMBL" id="KAJ8599442.1"/>
    </source>
</evidence>
<dbReference type="PROSITE" id="PS00916">
    <property type="entry name" value="PI3_4_KINASE_2"/>
    <property type="match status" value="1"/>
</dbReference>
<accession>A0AAD7XFK6</accession>
<dbReference type="EMBL" id="JAQMWT010000563">
    <property type="protein sequence ID" value="KAJ8599442.1"/>
    <property type="molecule type" value="Genomic_DNA"/>
</dbReference>
<dbReference type="Pfam" id="PF00027">
    <property type="entry name" value="cNMP_binding"/>
    <property type="match status" value="1"/>
</dbReference>
<dbReference type="InterPro" id="IPR000595">
    <property type="entry name" value="cNMP-bd_dom"/>
</dbReference>
<dbReference type="Pfam" id="PF00613">
    <property type="entry name" value="PI3Ka"/>
    <property type="match status" value="1"/>
</dbReference>
<dbReference type="InterPro" id="IPR001263">
    <property type="entry name" value="PI3K_accessory_dom"/>
</dbReference>
<dbReference type="PROSITE" id="PS51545">
    <property type="entry name" value="PIK_HELICAL"/>
    <property type="match status" value="1"/>
</dbReference>
<dbReference type="GO" id="GO:0048015">
    <property type="term" value="P:phosphatidylinositol-mediated signaling"/>
    <property type="evidence" value="ECO:0007669"/>
    <property type="project" value="TreeGrafter"/>
</dbReference>
<dbReference type="CDD" id="cd00891">
    <property type="entry name" value="PI3Kc"/>
    <property type="match status" value="1"/>
</dbReference>
<dbReference type="GO" id="GO:0016303">
    <property type="term" value="F:1-phosphatidylinositol-3-kinase activity"/>
    <property type="evidence" value="ECO:0007669"/>
    <property type="project" value="TreeGrafter"/>
</dbReference>
<dbReference type="GO" id="GO:0043491">
    <property type="term" value="P:phosphatidylinositol 3-kinase/protein kinase B signal transduction"/>
    <property type="evidence" value="ECO:0007669"/>
    <property type="project" value="TreeGrafter"/>
</dbReference>
<dbReference type="SUPFAM" id="SSF56219">
    <property type="entry name" value="DNase I-like"/>
    <property type="match status" value="1"/>
</dbReference>
<evidence type="ECO:0000313" key="8">
    <source>
        <dbReference type="Proteomes" id="UP001230188"/>
    </source>
</evidence>
<dbReference type="Proteomes" id="UP001230188">
    <property type="component" value="Unassembled WGS sequence"/>
</dbReference>
<dbReference type="SMART" id="SM00145">
    <property type="entry name" value="PI3Ka"/>
    <property type="match status" value="1"/>
</dbReference>
<dbReference type="GO" id="GO:0005737">
    <property type="term" value="C:cytoplasm"/>
    <property type="evidence" value="ECO:0007669"/>
    <property type="project" value="TreeGrafter"/>
</dbReference>
<keyword evidence="8" id="KW-1185">Reference proteome</keyword>
<dbReference type="InterPro" id="IPR018936">
    <property type="entry name" value="PI3/4_kinase_CS"/>
</dbReference>
<dbReference type="InterPro" id="IPR014710">
    <property type="entry name" value="RmlC-like_jellyroll"/>
</dbReference>
<dbReference type="PANTHER" id="PTHR10048:SF14">
    <property type="entry name" value="LD28067P"/>
    <property type="match status" value="1"/>
</dbReference>
<dbReference type="SUPFAM" id="SSF48371">
    <property type="entry name" value="ARM repeat"/>
    <property type="match status" value="1"/>
</dbReference>
<evidence type="ECO:0000259" key="5">
    <source>
        <dbReference type="PROSITE" id="PS50290"/>
    </source>
</evidence>
<evidence type="ECO:0008006" key="9">
    <source>
        <dbReference type="Google" id="ProtNLM"/>
    </source>
</evidence>
<organism evidence="7 8">
    <name type="scientific">Chrysophaeum taylorii</name>
    <dbReference type="NCBI Taxonomy" id="2483200"/>
    <lineage>
        <taxon>Eukaryota</taxon>
        <taxon>Sar</taxon>
        <taxon>Stramenopiles</taxon>
        <taxon>Ochrophyta</taxon>
        <taxon>Pelagophyceae</taxon>
        <taxon>Pelagomonadales</taxon>
        <taxon>Pelagomonadaceae</taxon>
        <taxon>Chrysophaeum</taxon>
    </lineage>
</organism>
<dbReference type="PROSITE" id="PS50042">
    <property type="entry name" value="CNMP_BINDING_3"/>
    <property type="match status" value="1"/>
</dbReference>
<dbReference type="Gene3D" id="2.60.120.10">
    <property type="entry name" value="Jelly Rolls"/>
    <property type="match status" value="1"/>
</dbReference>
<reference evidence="7" key="1">
    <citation type="submission" date="2023-01" db="EMBL/GenBank/DDBJ databases">
        <title>Metagenome sequencing of chrysophaentin producing Chrysophaeum taylorii.</title>
        <authorList>
            <person name="Davison J."/>
            <person name="Bewley C."/>
        </authorList>
    </citation>
    <scope>NUCLEOTIDE SEQUENCE</scope>
    <source>
        <strain evidence="7">NIES-1699</strain>
    </source>
</reference>
<dbReference type="CDD" id="cd00038">
    <property type="entry name" value="CAP_ED"/>
    <property type="match status" value="1"/>
</dbReference>
<dbReference type="PANTHER" id="PTHR10048">
    <property type="entry name" value="PHOSPHATIDYLINOSITOL KINASE"/>
    <property type="match status" value="1"/>
</dbReference>
<dbReference type="InterPro" id="IPR011009">
    <property type="entry name" value="Kinase-like_dom_sf"/>
</dbReference>
<proteinExistence type="predicted"/>
<dbReference type="InterPro" id="IPR042236">
    <property type="entry name" value="PI3K_accessory_sf"/>
</dbReference>
<dbReference type="SUPFAM" id="SSF51206">
    <property type="entry name" value="cAMP-binding domain-like"/>
    <property type="match status" value="1"/>
</dbReference>
<dbReference type="InterPro" id="IPR018490">
    <property type="entry name" value="cNMP-bd_dom_sf"/>
</dbReference>
<comment type="caution">
    <text evidence="7">The sequence shown here is derived from an EMBL/GenBank/DDBJ whole genome shotgun (WGS) entry which is preliminary data.</text>
</comment>
<dbReference type="Gene3D" id="1.10.1070.11">
    <property type="entry name" value="Phosphatidylinositol 3-/4-kinase, catalytic domain"/>
    <property type="match status" value="1"/>
</dbReference>
<dbReference type="SUPFAM" id="SSF56112">
    <property type="entry name" value="Protein kinase-like (PK-like)"/>
    <property type="match status" value="1"/>
</dbReference>
<dbReference type="Gene3D" id="3.30.1010.10">
    <property type="entry name" value="Phosphatidylinositol 3-kinase Catalytic Subunit, Chain A, domain 4"/>
    <property type="match status" value="1"/>
</dbReference>
<dbReference type="GO" id="GO:0005886">
    <property type="term" value="C:plasma membrane"/>
    <property type="evidence" value="ECO:0007669"/>
    <property type="project" value="TreeGrafter"/>
</dbReference>
<evidence type="ECO:0000256" key="1">
    <source>
        <dbReference type="ARBA" id="ARBA00022679"/>
    </source>
</evidence>
<feature type="domain" description="PI3K/PI4K catalytic" evidence="5">
    <location>
        <begin position="953"/>
        <end position="1319"/>
    </location>
</feature>
<name>A0AAD7XFK6_9STRA</name>
<evidence type="ECO:0000256" key="2">
    <source>
        <dbReference type="ARBA" id="ARBA00022777"/>
    </source>
</evidence>
<dbReference type="InterPro" id="IPR036691">
    <property type="entry name" value="Endo/exonu/phosph_ase_sf"/>
</dbReference>
<keyword evidence="1" id="KW-0808">Transferase</keyword>
<dbReference type="Pfam" id="PF00454">
    <property type="entry name" value="PI3_PI4_kinase"/>
    <property type="match status" value="1"/>
</dbReference>
<dbReference type="SMART" id="SM00100">
    <property type="entry name" value="cNMP"/>
    <property type="match status" value="1"/>
</dbReference>
<feature type="region of interest" description="Disordered" evidence="3">
    <location>
        <begin position="320"/>
        <end position="341"/>
    </location>
</feature>
<evidence type="ECO:0000256" key="3">
    <source>
        <dbReference type="SAM" id="MobiDB-lite"/>
    </source>
</evidence>
<dbReference type="GO" id="GO:0035005">
    <property type="term" value="F:1-phosphatidylinositol-4-phosphate 3-kinase activity"/>
    <property type="evidence" value="ECO:0007669"/>
    <property type="project" value="TreeGrafter"/>
</dbReference>
<evidence type="ECO:0000259" key="4">
    <source>
        <dbReference type="PROSITE" id="PS50042"/>
    </source>
</evidence>